<reference evidence="1 2" key="1">
    <citation type="submission" date="2017-11" db="EMBL/GenBank/DDBJ databases">
        <title>Complete genome of a free-living desiccation-tolerant cyanobacterium and its photosynthetic adaptation to extreme terrestrial habitat.</title>
        <authorList>
            <person name="Shang J."/>
        </authorList>
    </citation>
    <scope>NUCLEOTIDE SEQUENCE [LARGE SCALE GENOMIC DNA]</scope>
    <source>
        <strain evidence="1 2">CCNUN1</strain>
    </source>
</reference>
<gene>
    <name evidence="1" type="ORF">COO91_03306</name>
</gene>
<dbReference type="EMBL" id="CP024785">
    <property type="protein sequence ID" value="AUB37361.1"/>
    <property type="molecule type" value="Genomic_DNA"/>
</dbReference>
<dbReference type="Proteomes" id="UP000232003">
    <property type="component" value="Chromosome"/>
</dbReference>
<name>A0A2K8SPK3_9NOSO</name>
<accession>A0A2K8SPK3</accession>
<dbReference type="KEGG" id="nfl:COO91_03306"/>
<evidence type="ECO:0000313" key="1">
    <source>
        <dbReference type="EMBL" id="AUB37361.1"/>
    </source>
</evidence>
<organism evidence="1 2">
    <name type="scientific">Nostoc flagelliforme CCNUN1</name>
    <dbReference type="NCBI Taxonomy" id="2038116"/>
    <lineage>
        <taxon>Bacteria</taxon>
        <taxon>Bacillati</taxon>
        <taxon>Cyanobacteriota</taxon>
        <taxon>Cyanophyceae</taxon>
        <taxon>Nostocales</taxon>
        <taxon>Nostocaceae</taxon>
        <taxon>Nostoc</taxon>
    </lineage>
</organism>
<dbReference type="AlphaFoldDB" id="A0A2K8SPK3"/>
<proteinExistence type="predicted"/>
<protein>
    <submittedName>
        <fullName evidence="1">Uncharacterized protein</fullName>
    </submittedName>
</protein>
<keyword evidence="2" id="KW-1185">Reference proteome</keyword>
<evidence type="ECO:0000313" key="2">
    <source>
        <dbReference type="Proteomes" id="UP000232003"/>
    </source>
</evidence>
<sequence>MLLHPKENYIKKAPSISTRGERYNTISLYVCRRCPCDRLYL</sequence>